<evidence type="ECO:0008006" key="4">
    <source>
        <dbReference type="Google" id="ProtNLM"/>
    </source>
</evidence>
<feature type="compositionally biased region" description="Basic and acidic residues" evidence="1">
    <location>
        <begin position="324"/>
        <end position="340"/>
    </location>
</feature>
<evidence type="ECO:0000313" key="3">
    <source>
        <dbReference type="Proteomes" id="UP000522313"/>
    </source>
</evidence>
<dbReference type="Proteomes" id="UP000522313">
    <property type="component" value="Unassembled WGS sequence"/>
</dbReference>
<dbReference type="InterPro" id="IPR052918">
    <property type="entry name" value="Motility_Chemotaxis_Reg"/>
</dbReference>
<dbReference type="PANTHER" id="PTHR35580:SF1">
    <property type="entry name" value="PHYTASE-LIKE DOMAIN-CONTAINING PROTEIN"/>
    <property type="match status" value="1"/>
</dbReference>
<gene>
    <name evidence="2" type="ORF">F4693_002391</name>
</gene>
<proteinExistence type="predicted"/>
<feature type="region of interest" description="Disordered" evidence="1">
    <location>
        <begin position="324"/>
        <end position="350"/>
    </location>
</feature>
<protein>
    <recommendedName>
        <fullName evidence="4">Regulatory protein FlaEY</fullName>
    </recommendedName>
</protein>
<reference evidence="2 3" key="2">
    <citation type="submission" date="2020-08" db="EMBL/GenBank/DDBJ databases">
        <authorList>
            <person name="Partida-Martinez L."/>
            <person name="Huntemann M."/>
            <person name="Clum A."/>
            <person name="Wang J."/>
            <person name="Palaniappan K."/>
            <person name="Ritter S."/>
            <person name="Chen I.-M."/>
            <person name="Stamatis D."/>
            <person name="Reddy T."/>
            <person name="O'Malley R."/>
            <person name="Daum C."/>
            <person name="Shapiro N."/>
            <person name="Ivanova N."/>
            <person name="Kyrpides N."/>
            <person name="Woyke T."/>
        </authorList>
    </citation>
    <scope>NUCLEOTIDE SEQUENCE [LARGE SCALE GENOMIC DNA]</scope>
    <source>
        <strain evidence="2 3">AS3.13</strain>
    </source>
</reference>
<dbReference type="AlphaFoldDB" id="A0A7X0JD28"/>
<comment type="caution">
    <text evidence="2">The sequence shown here is derived from an EMBL/GenBank/DDBJ whole genome shotgun (WGS) entry which is preliminary data.</text>
</comment>
<sequence>MVNDSGALTGLGLLTGSYVGGGATASETPAARAARKLFTTPATKAPWTVKTKADTSLNGILAKASTVRMMHSIVDAFRPSDAAGSDDVETSFITYRALDRLNALAKAGQQAGLSDAERSGLQKAFSKGLTDLQRFLADAPGKKVNIAFGPPSSTVKSAPAEATQDIGKFTGTGVVDDLDAAIPGLTGKEVLSITLASGHDQHDTVTVNLSTLDQQPPTIQQVAKAINDAVAAPASGFDYRVKFSVAKVDDKHYGLTMSSGSTRVSIDQAGAGDALTVVSSRTRYDAAEGAQIYRIADPATALDRQKLGEIVAIDRVATGAAQEKAKARDAATAGDRKARATDPATPLPTVTAGLTAQASVTASDGFTYVVGTTRGDLGTNRSDGSDDLFLSKVDSEGTIVWQHALGATGTAQGAAISLGAHGDIIVAGTVTGTSGDSGDERSAMLVARYDTTGEKLFATELPSSGHDEATAVVAAADGSIYVGGRTAVEDGGRAGYVAHLDANGKFVEQRSLGTEADRVNALAIDTSGNLLALTRKQGEATLRRLDATALTNELGSADLGAADARALAVAADGRIAVVGATSQALPDNAAFGTDHGSDGFVTRLKSDLTGASTTYLGGEGEDQADSVTFVGAALYVGGRTTGNLGGTREGKLDGFVARIDAASGAIGALSQFGSGGGVADPVIVAAAKGGNTVLGALGLHRGALNGEIATSLSTQFGLADNDSFKVQLDNGVAQSITIKAGETMTSLRLKIQQQLGSDAVMVTTTRDADNHVQLSISVRQGHTLSLTGGPKGRDALAKLGIAPTRVHSDAVRKKSDPKVLPGGSFGLSLSDTLNIATVDAAKGVGKTIEAAISMTQTAYRSLYWDKTKATQASGIVDGGGTARQQAQLASYKLALSRLGGGA</sequence>
<dbReference type="RefSeq" id="WP_184506194.1">
    <property type="nucleotide sequence ID" value="NZ_JACHBT010000012.1"/>
</dbReference>
<dbReference type="PANTHER" id="PTHR35580">
    <property type="entry name" value="CELL SURFACE GLYCOPROTEIN (S-LAYER PROTEIN)-LIKE PROTEIN"/>
    <property type="match status" value="1"/>
</dbReference>
<name>A0A7X0JD28_9SPHN</name>
<evidence type="ECO:0000313" key="2">
    <source>
        <dbReference type="EMBL" id="MBB6505403.1"/>
    </source>
</evidence>
<dbReference type="EMBL" id="JACHBT010000012">
    <property type="protein sequence ID" value="MBB6505403.1"/>
    <property type="molecule type" value="Genomic_DNA"/>
</dbReference>
<reference evidence="2 3" key="1">
    <citation type="submission" date="2020-08" db="EMBL/GenBank/DDBJ databases">
        <title>The Agave Microbiome: Exploring the role of microbial communities in plant adaptations to desert environments.</title>
        <authorList>
            <person name="Partida-Martinez L.P."/>
        </authorList>
    </citation>
    <scope>NUCLEOTIDE SEQUENCE [LARGE SCALE GENOMIC DNA]</scope>
    <source>
        <strain evidence="2 3">AS3.13</strain>
    </source>
</reference>
<organism evidence="2 3">
    <name type="scientific">Sphingomonas endophytica</name>
    <dbReference type="NCBI Taxonomy" id="869719"/>
    <lineage>
        <taxon>Bacteria</taxon>
        <taxon>Pseudomonadati</taxon>
        <taxon>Pseudomonadota</taxon>
        <taxon>Alphaproteobacteria</taxon>
        <taxon>Sphingomonadales</taxon>
        <taxon>Sphingomonadaceae</taxon>
        <taxon>Sphingomonas</taxon>
    </lineage>
</organism>
<evidence type="ECO:0000256" key="1">
    <source>
        <dbReference type="SAM" id="MobiDB-lite"/>
    </source>
</evidence>
<accession>A0A7X0JD28</accession>
<dbReference type="SUPFAM" id="SSF101898">
    <property type="entry name" value="NHL repeat"/>
    <property type="match status" value="1"/>
</dbReference>